<gene>
    <name evidence="2" type="ORF">C8E83_0673</name>
</gene>
<dbReference type="Pfam" id="PF00561">
    <property type="entry name" value="Abhydrolase_1"/>
    <property type="match status" value="1"/>
</dbReference>
<dbReference type="PANTHER" id="PTHR43433">
    <property type="entry name" value="HYDROLASE, ALPHA/BETA FOLD FAMILY PROTEIN"/>
    <property type="match status" value="1"/>
</dbReference>
<dbReference type="InterPro" id="IPR000073">
    <property type="entry name" value="AB_hydrolase_1"/>
</dbReference>
<reference evidence="2 3" key="1">
    <citation type="submission" date="2018-10" db="EMBL/GenBank/DDBJ databases">
        <title>Sequencing the genomes of 1000 actinobacteria strains.</title>
        <authorList>
            <person name="Klenk H.-P."/>
        </authorList>
    </citation>
    <scope>NUCLEOTIDE SEQUENCE [LARGE SCALE GENOMIC DNA]</scope>
    <source>
        <strain evidence="2 3">DSM 17894</strain>
    </source>
</reference>
<dbReference type="InterPro" id="IPR050471">
    <property type="entry name" value="AB_hydrolase"/>
</dbReference>
<dbReference type="SUPFAM" id="SSF53474">
    <property type="entry name" value="alpha/beta-Hydrolases"/>
    <property type="match status" value="1"/>
</dbReference>
<dbReference type="EMBL" id="RBKS01000001">
    <property type="protein sequence ID" value="RKR73580.1"/>
    <property type="molecule type" value="Genomic_DNA"/>
</dbReference>
<evidence type="ECO:0000259" key="1">
    <source>
        <dbReference type="Pfam" id="PF00561"/>
    </source>
</evidence>
<dbReference type="RefSeq" id="WP_170159835.1">
    <property type="nucleotide sequence ID" value="NZ_RBKS01000001.1"/>
</dbReference>
<accession>A0A495ID74</accession>
<name>A0A495ID74_9MICO</name>
<sequence>MTDIETLTLPDSRLLDYRVSGPADGVPLVFHHGTPGSVLPITDLEEAAHARGLRFVTYSRAGYGGSGRNAGRRVVDVVPDIQAVLAAIGAESAVVAGWSGGGPHSLASAARLPGVKAALVIAGVAPYGRPDLDFLAGMGDDNLDEFGAALESEAAVRTYLDKAREGLVDVAPGDIVREMASLLPDVDRAVLTDRYADEQAANFREALRVSADGWIDDDLAFITDWGFDLDEIDVPTFLWQGTADLMVPVSHGRWFEQHLPRATVTILPDEGHPSISLGAVDAMLDQLVAAAGL</sequence>
<evidence type="ECO:0000313" key="2">
    <source>
        <dbReference type="EMBL" id="RKR73580.1"/>
    </source>
</evidence>
<dbReference type="GO" id="GO:0003824">
    <property type="term" value="F:catalytic activity"/>
    <property type="evidence" value="ECO:0007669"/>
    <property type="project" value="UniProtKB-ARBA"/>
</dbReference>
<dbReference type="AlphaFoldDB" id="A0A495ID74"/>
<dbReference type="Proteomes" id="UP000280008">
    <property type="component" value="Unassembled WGS sequence"/>
</dbReference>
<dbReference type="PANTHER" id="PTHR43433:SF5">
    <property type="entry name" value="AB HYDROLASE-1 DOMAIN-CONTAINING PROTEIN"/>
    <property type="match status" value="1"/>
</dbReference>
<feature type="domain" description="AB hydrolase-1" evidence="1">
    <location>
        <begin position="27"/>
        <end position="275"/>
    </location>
</feature>
<dbReference type="Gene3D" id="3.40.50.1820">
    <property type="entry name" value="alpha/beta hydrolase"/>
    <property type="match status" value="1"/>
</dbReference>
<proteinExistence type="predicted"/>
<dbReference type="InterPro" id="IPR029058">
    <property type="entry name" value="AB_hydrolase_fold"/>
</dbReference>
<organism evidence="2 3">
    <name type="scientific">Frondihabitans australicus</name>
    <dbReference type="NCBI Taxonomy" id="386892"/>
    <lineage>
        <taxon>Bacteria</taxon>
        <taxon>Bacillati</taxon>
        <taxon>Actinomycetota</taxon>
        <taxon>Actinomycetes</taxon>
        <taxon>Micrococcales</taxon>
        <taxon>Microbacteriaceae</taxon>
        <taxon>Frondihabitans</taxon>
    </lineage>
</organism>
<comment type="caution">
    <text evidence="2">The sequence shown here is derived from an EMBL/GenBank/DDBJ whole genome shotgun (WGS) entry which is preliminary data.</text>
</comment>
<evidence type="ECO:0000313" key="3">
    <source>
        <dbReference type="Proteomes" id="UP000280008"/>
    </source>
</evidence>
<protein>
    <submittedName>
        <fullName evidence="2">Pimeloyl-ACP methyl ester carboxylesterase</fullName>
    </submittedName>
</protein>
<keyword evidence="3" id="KW-1185">Reference proteome</keyword>